<feature type="region of interest" description="Disordered" evidence="1">
    <location>
        <begin position="1"/>
        <end position="42"/>
    </location>
</feature>
<evidence type="ECO:0000256" key="1">
    <source>
        <dbReference type="SAM" id="MobiDB-lite"/>
    </source>
</evidence>
<comment type="caution">
    <text evidence="2">The sequence shown here is derived from an EMBL/GenBank/DDBJ whole genome shotgun (WGS) entry which is preliminary data.</text>
</comment>
<protein>
    <submittedName>
        <fullName evidence="2">Uncharacterized protein</fullName>
    </submittedName>
</protein>
<evidence type="ECO:0000313" key="2">
    <source>
        <dbReference type="EMBL" id="GBN65427.1"/>
    </source>
</evidence>
<dbReference type="Proteomes" id="UP000499080">
    <property type="component" value="Unassembled WGS sequence"/>
</dbReference>
<keyword evidence="3" id="KW-1185">Reference proteome</keyword>
<organism evidence="2 3">
    <name type="scientific">Araneus ventricosus</name>
    <name type="common">Orbweaver spider</name>
    <name type="synonym">Epeira ventricosa</name>
    <dbReference type="NCBI Taxonomy" id="182803"/>
    <lineage>
        <taxon>Eukaryota</taxon>
        <taxon>Metazoa</taxon>
        <taxon>Ecdysozoa</taxon>
        <taxon>Arthropoda</taxon>
        <taxon>Chelicerata</taxon>
        <taxon>Arachnida</taxon>
        <taxon>Araneae</taxon>
        <taxon>Araneomorphae</taxon>
        <taxon>Entelegynae</taxon>
        <taxon>Araneoidea</taxon>
        <taxon>Araneidae</taxon>
        <taxon>Araneus</taxon>
    </lineage>
</organism>
<dbReference type="EMBL" id="BGPR01014488">
    <property type="protein sequence ID" value="GBN65427.1"/>
    <property type="molecule type" value="Genomic_DNA"/>
</dbReference>
<name>A0A4Y2QQ11_ARAVE</name>
<accession>A0A4Y2QQ11</accession>
<proteinExistence type="predicted"/>
<sequence>MPNEEDRSAPSAFLGGLQRAAGPHSCEARGNQANPAQPARRRAAIHSRGLRLPVERASALGHWWGAEGALVTGSGPTLPLFISRNREIEVLLSLGITNCSVMSSEYTTYAANI</sequence>
<dbReference type="AlphaFoldDB" id="A0A4Y2QQ11"/>
<reference evidence="2 3" key="1">
    <citation type="journal article" date="2019" name="Sci. Rep.">
        <title>Orb-weaving spider Araneus ventricosus genome elucidates the spidroin gene catalogue.</title>
        <authorList>
            <person name="Kono N."/>
            <person name="Nakamura H."/>
            <person name="Ohtoshi R."/>
            <person name="Moran D.A.P."/>
            <person name="Shinohara A."/>
            <person name="Yoshida Y."/>
            <person name="Fujiwara M."/>
            <person name="Mori M."/>
            <person name="Tomita M."/>
            <person name="Arakawa K."/>
        </authorList>
    </citation>
    <scope>NUCLEOTIDE SEQUENCE [LARGE SCALE GENOMIC DNA]</scope>
</reference>
<gene>
    <name evidence="2" type="ORF">AVEN_86867_1</name>
</gene>
<evidence type="ECO:0000313" key="3">
    <source>
        <dbReference type="Proteomes" id="UP000499080"/>
    </source>
</evidence>